<dbReference type="EMBL" id="OMOD01000046">
    <property type="protein sequence ID" value="SPF35151.1"/>
    <property type="molecule type" value="Genomic_DNA"/>
</dbReference>
<proteinExistence type="inferred from homology"/>
<dbReference type="InterPro" id="IPR002510">
    <property type="entry name" value="Metalloprtase-TldD/E_N"/>
</dbReference>
<evidence type="ECO:0000313" key="6">
    <source>
        <dbReference type="Proteomes" id="UP000238701"/>
    </source>
</evidence>
<gene>
    <name evidence="5" type="ORF">SBA1_140041</name>
</gene>
<dbReference type="InterPro" id="IPR036059">
    <property type="entry name" value="TldD/PmbA_sf"/>
</dbReference>
<dbReference type="Pfam" id="PF19290">
    <property type="entry name" value="PmbA_TldD_2nd"/>
    <property type="match status" value="1"/>
</dbReference>
<comment type="similarity">
    <text evidence="1">Belongs to the peptidase U62 family.</text>
</comment>
<dbReference type="Pfam" id="PF19289">
    <property type="entry name" value="PmbA_TldD_3rd"/>
    <property type="match status" value="1"/>
</dbReference>
<evidence type="ECO:0000259" key="4">
    <source>
        <dbReference type="Pfam" id="PF19290"/>
    </source>
</evidence>
<dbReference type="PANTHER" id="PTHR43421">
    <property type="entry name" value="METALLOPROTEASE PMBA"/>
    <property type="match status" value="1"/>
</dbReference>
<dbReference type="OrthoDB" id="9803213at2"/>
<dbReference type="GO" id="GO:0008237">
    <property type="term" value="F:metallopeptidase activity"/>
    <property type="evidence" value="ECO:0007669"/>
    <property type="project" value="InterPro"/>
</dbReference>
<dbReference type="GO" id="GO:0006508">
    <property type="term" value="P:proteolysis"/>
    <property type="evidence" value="ECO:0007669"/>
    <property type="project" value="InterPro"/>
</dbReference>
<name>A0A2U3K663_9BACT</name>
<dbReference type="Proteomes" id="UP000238701">
    <property type="component" value="Unassembled WGS sequence"/>
</dbReference>
<evidence type="ECO:0000313" key="5">
    <source>
        <dbReference type="EMBL" id="SPF35151.1"/>
    </source>
</evidence>
<dbReference type="PANTHER" id="PTHR43421:SF1">
    <property type="entry name" value="METALLOPROTEASE PMBA"/>
    <property type="match status" value="1"/>
</dbReference>
<feature type="domain" description="Metalloprotease TldD/E central" evidence="4">
    <location>
        <begin position="133"/>
        <end position="237"/>
    </location>
</feature>
<feature type="domain" description="Metalloprotease TldD/E C-terminal" evidence="3">
    <location>
        <begin position="245"/>
        <end position="461"/>
    </location>
</feature>
<reference evidence="6" key="1">
    <citation type="submission" date="2018-02" db="EMBL/GenBank/DDBJ databases">
        <authorList>
            <person name="Hausmann B."/>
        </authorList>
    </citation>
    <scope>NUCLEOTIDE SEQUENCE [LARGE SCALE GENOMIC DNA]</scope>
    <source>
        <strain evidence="6">Peat soil MAG SbA1</strain>
    </source>
</reference>
<dbReference type="GO" id="GO:0005829">
    <property type="term" value="C:cytosol"/>
    <property type="evidence" value="ECO:0007669"/>
    <property type="project" value="TreeGrafter"/>
</dbReference>
<sequence>MTTTELETRNPKLETDLRALAQDIVRRAMKGGATAAECVVREGDEFSTLVRLGQVETLKESGSKSIGVRVFFGQRAASTYSSDFSREGLDRMVKSALELAKITSEDPFGGIPEASQLGQLAGDLDLYHEDVYSLPGPDRIDYARRAEKAALDFDPRIKNSEGGSFDAATGHKVLANSNGFVGEYRRSYCSVAAVPIAQTDAGAMQRDYWYSVSRTLKKLDPPEQVGRIAAERTLRRLGARKVKTAQVPVVFDPMVSTSILEHIFEGVNGDSVYRGASFLAGKLGEKIAGDIVNVIDDGTMPGGFGTSPFDGEGIPTRRTVVIEKGVLKSYLLNTYTAKKLGLETTANASRGLAGTPGIGPGNYFLQPGSKTPKELIAGIREGLYVTEFLGHGVNLVTGDYSRGASGLWISGGEFAYPVEEITVAGNLKDVFLNISEIANDLEFRGSVACPTTRVDGLTVGGE</sequence>
<protein>
    <submittedName>
        <fullName evidence="5">Microcin-processing peptidase 1</fullName>
    </submittedName>
</protein>
<dbReference type="Pfam" id="PF01523">
    <property type="entry name" value="PmbA_TldD_1st"/>
    <property type="match status" value="1"/>
</dbReference>
<dbReference type="InterPro" id="IPR047657">
    <property type="entry name" value="PmbA"/>
</dbReference>
<dbReference type="AlphaFoldDB" id="A0A2U3K663"/>
<evidence type="ECO:0000259" key="3">
    <source>
        <dbReference type="Pfam" id="PF19289"/>
    </source>
</evidence>
<dbReference type="InterPro" id="IPR045569">
    <property type="entry name" value="Metalloprtase-TldD/E_C"/>
</dbReference>
<dbReference type="InterPro" id="IPR045570">
    <property type="entry name" value="Metalloprtase-TldD/E_cen_dom"/>
</dbReference>
<accession>A0A2U3K663</accession>
<evidence type="ECO:0000259" key="2">
    <source>
        <dbReference type="Pfam" id="PF01523"/>
    </source>
</evidence>
<feature type="domain" description="Metalloprotease TldD/E N-terminal" evidence="2">
    <location>
        <begin position="36"/>
        <end position="100"/>
    </location>
</feature>
<organism evidence="5 6">
    <name type="scientific">Candidatus Sulfotelmatobacter kueseliae</name>
    <dbReference type="NCBI Taxonomy" id="2042962"/>
    <lineage>
        <taxon>Bacteria</taxon>
        <taxon>Pseudomonadati</taxon>
        <taxon>Acidobacteriota</taxon>
        <taxon>Terriglobia</taxon>
        <taxon>Terriglobales</taxon>
        <taxon>Candidatus Korobacteraceae</taxon>
        <taxon>Candidatus Sulfotelmatobacter</taxon>
    </lineage>
</organism>
<evidence type="ECO:0000256" key="1">
    <source>
        <dbReference type="ARBA" id="ARBA00005836"/>
    </source>
</evidence>
<dbReference type="InterPro" id="IPR035068">
    <property type="entry name" value="TldD/PmbA_N"/>
</dbReference>
<dbReference type="Gene3D" id="3.30.2290.10">
    <property type="entry name" value="PmbA/TldD superfamily"/>
    <property type="match status" value="1"/>
</dbReference>
<dbReference type="SUPFAM" id="SSF111283">
    <property type="entry name" value="Putative modulator of DNA gyrase, PmbA/TldD"/>
    <property type="match status" value="1"/>
</dbReference>